<evidence type="ECO:0000256" key="6">
    <source>
        <dbReference type="SAM" id="SignalP"/>
    </source>
</evidence>
<evidence type="ECO:0000313" key="9">
    <source>
        <dbReference type="Proteomes" id="UP001501570"/>
    </source>
</evidence>
<feature type="signal peptide" evidence="6">
    <location>
        <begin position="1"/>
        <end position="20"/>
    </location>
</feature>
<feature type="chain" id="PRO_5046258318" description="Beta-xylanase" evidence="6">
    <location>
        <begin position="21"/>
        <end position="867"/>
    </location>
</feature>
<sequence>MRKTLRRLVAVVGAFASALALTTLTRVDSASAVDYSLPSLWQSYQDDFTMGTFGGWSSQQALYDYRSNSLPNELKLDSQIGTSNTNSLSRQAYVAAVNQINADPTLDDAAKAAAIEQANENIVLQPTTGANQAEGILKAIEAYNAANNLPEDQKKIVRAHVLAWHGGQQPNWFFTNGFVYNAADPDWASPDTMLKRLDNYIHLMMDKYAKYSDIIVSWDVVNEAVDDYTGQIRNADDPQVSQWGRIFRRPDLDGDPDARLYAESAWVRQAFESARTWSNAAGVHWKLYYNDFQDSNKLYEPKMSQTIKMLKPIHDAGNIDGYGMQGRLAWAYPSIAQLKTQIDAGLTVANEISITESDIRSDLEPNPDYDPTQPTRRVTEADAADPAHEWPNYGSCSWEQRSAANGNTFDVCNSPVRRIPAWGTGANNDLANSPDIMRKQADFAADWMDLLLSYKGKIVIDDWDGTSDSNTFNRTDGAQLWSGLPGNPEKYSFFAVIGAPAREKLRDAIAQADALDQHAFTADSWQRVSDARAAAAALVDVRIYTIDGVNAVKNATTALTDAIGRLERPFTHTGGDPTISGPVKVGATLTAHPGDWEPQPVTLSYQWYRSGQAIDGATGSSYPLVDADEGQRISVAVTGTKPGYASVTEKSKETEAVVRLAPGPIVDTVTSALGAAGNNVATATVSAEAGDLLVAYVASDSPQAGGQTSTVSGAGLTWTLAGRANGASGDAEVWTARATTALDRAKITAKGRLKNWDESITVIGYQHASGIGAVVTASSDRGAPRATLTTTAPNSWVFASGDDWLSPVHRTVGAGQTLVNESFPKVGDTYWVQSTTAPTATAGTAVTINDTAPKKDPYNLVLVELLW</sequence>
<dbReference type="SMART" id="SM00633">
    <property type="entry name" value="Glyco_10"/>
    <property type="match status" value="1"/>
</dbReference>
<name>A0ABP9RS27_9ACTN</name>
<accession>A0ABP9RS27</accession>
<gene>
    <name evidence="8" type="ORF">GCM10023322_31400</name>
</gene>
<dbReference type="InterPro" id="IPR017853">
    <property type="entry name" value="GH"/>
</dbReference>
<comment type="caution">
    <text evidence="8">The sequence shown here is derived from an EMBL/GenBank/DDBJ whole genome shotgun (WGS) entry which is preliminary data.</text>
</comment>
<dbReference type="Gene3D" id="1.20.1270.90">
    <property type="entry name" value="AF1782-like"/>
    <property type="match status" value="1"/>
</dbReference>
<evidence type="ECO:0000259" key="7">
    <source>
        <dbReference type="SMART" id="SM00633"/>
    </source>
</evidence>
<keyword evidence="4" id="KW-0326">Glycosidase</keyword>
<keyword evidence="9" id="KW-1185">Reference proteome</keyword>
<keyword evidence="2 4" id="KW-0119">Carbohydrate metabolism</keyword>
<feature type="domain" description="GH10" evidence="7">
    <location>
        <begin position="137"/>
        <end position="500"/>
    </location>
</feature>
<comment type="catalytic activity">
    <reaction evidence="4">
        <text>Endohydrolysis of (1-&gt;4)-beta-D-xylosidic linkages in xylans.</text>
        <dbReference type="EC" id="3.2.1.8"/>
    </reaction>
</comment>
<dbReference type="InterPro" id="IPR001000">
    <property type="entry name" value="GH10_dom"/>
</dbReference>
<evidence type="ECO:0000313" key="8">
    <source>
        <dbReference type="EMBL" id="GAA5186042.1"/>
    </source>
</evidence>
<dbReference type="Proteomes" id="UP001501570">
    <property type="component" value="Unassembled WGS sequence"/>
</dbReference>
<keyword evidence="1 4" id="KW-0378">Hydrolase</keyword>
<dbReference type="Gene3D" id="2.60.40.2700">
    <property type="match status" value="1"/>
</dbReference>
<dbReference type="Gene3D" id="3.20.20.80">
    <property type="entry name" value="Glycosidases"/>
    <property type="match status" value="1"/>
</dbReference>
<keyword evidence="6" id="KW-0732">Signal</keyword>
<dbReference type="EC" id="3.2.1.8" evidence="4"/>
<evidence type="ECO:0000256" key="5">
    <source>
        <dbReference type="SAM" id="MobiDB-lite"/>
    </source>
</evidence>
<keyword evidence="3 4" id="KW-0624">Polysaccharide degradation</keyword>
<dbReference type="SUPFAM" id="SSF51445">
    <property type="entry name" value="(Trans)glycosidases"/>
    <property type="match status" value="1"/>
</dbReference>
<comment type="similarity">
    <text evidence="4">Belongs to the glycosyl hydrolase 10 (cellulase F) family.</text>
</comment>
<reference evidence="9" key="1">
    <citation type="journal article" date="2019" name="Int. J. Syst. Evol. Microbiol.">
        <title>The Global Catalogue of Microorganisms (GCM) 10K type strain sequencing project: providing services to taxonomists for standard genome sequencing and annotation.</title>
        <authorList>
            <consortium name="The Broad Institute Genomics Platform"/>
            <consortium name="The Broad Institute Genome Sequencing Center for Infectious Disease"/>
            <person name="Wu L."/>
            <person name="Ma J."/>
        </authorList>
    </citation>
    <scope>NUCLEOTIDE SEQUENCE [LARGE SCALE GENOMIC DNA]</scope>
    <source>
        <strain evidence="9">JCM 18304</strain>
    </source>
</reference>
<protein>
    <recommendedName>
        <fullName evidence="4">Beta-xylanase</fullName>
        <ecNumber evidence="4">3.2.1.8</ecNumber>
    </recommendedName>
</protein>
<evidence type="ECO:0000256" key="3">
    <source>
        <dbReference type="ARBA" id="ARBA00023326"/>
    </source>
</evidence>
<feature type="region of interest" description="Disordered" evidence="5">
    <location>
        <begin position="359"/>
        <end position="388"/>
    </location>
</feature>
<evidence type="ECO:0000256" key="2">
    <source>
        <dbReference type="ARBA" id="ARBA00023277"/>
    </source>
</evidence>
<proteinExistence type="inferred from homology"/>
<dbReference type="Pfam" id="PF00331">
    <property type="entry name" value="Glyco_hydro_10"/>
    <property type="match status" value="1"/>
</dbReference>
<evidence type="ECO:0000256" key="1">
    <source>
        <dbReference type="ARBA" id="ARBA00022801"/>
    </source>
</evidence>
<evidence type="ECO:0000256" key="4">
    <source>
        <dbReference type="RuleBase" id="RU361174"/>
    </source>
</evidence>
<dbReference type="PRINTS" id="PR00134">
    <property type="entry name" value="GLHYDRLASE10"/>
</dbReference>
<feature type="compositionally biased region" description="Basic and acidic residues" evidence="5">
    <location>
        <begin position="377"/>
        <end position="388"/>
    </location>
</feature>
<organism evidence="8 9">
    <name type="scientific">Rugosimonospora acidiphila</name>
    <dbReference type="NCBI Taxonomy" id="556531"/>
    <lineage>
        <taxon>Bacteria</taxon>
        <taxon>Bacillati</taxon>
        <taxon>Actinomycetota</taxon>
        <taxon>Actinomycetes</taxon>
        <taxon>Micromonosporales</taxon>
        <taxon>Micromonosporaceae</taxon>
        <taxon>Rugosimonospora</taxon>
    </lineage>
</organism>
<dbReference type="EMBL" id="BAABJQ010000008">
    <property type="protein sequence ID" value="GAA5186042.1"/>
    <property type="molecule type" value="Genomic_DNA"/>
</dbReference>